<accession>A0AAV4PIJ6</accession>
<comment type="caution">
    <text evidence="1">The sequence shown here is derived from an EMBL/GenBank/DDBJ whole genome shotgun (WGS) entry which is preliminary data.</text>
</comment>
<evidence type="ECO:0000313" key="2">
    <source>
        <dbReference type="Proteomes" id="UP001054837"/>
    </source>
</evidence>
<keyword evidence="2" id="KW-1185">Reference proteome</keyword>
<dbReference type="Proteomes" id="UP001054837">
    <property type="component" value="Unassembled WGS sequence"/>
</dbReference>
<evidence type="ECO:0000313" key="1">
    <source>
        <dbReference type="EMBL" id="GIX97162.1"/>
    </source>
</evidence>
<proteinExistence type="predicted"/>
<organism evidence="1 2">
    <name type="scientific">Caerostris darwini</name>
    <dbReference type="NCBI Taxonomy" id="1538125"/>
    <lineage>
        <taxon>Eukaryota</taxon>
        <taxon>Metazoa</taxon>
        <taxon>Ecdysozoa</taxon>
        <taxon>Arthropoda</taxon>
        <taxon>Chelicerata</taxon>
        <taxon>Arachnida</taxon>
        <taxon>Araneae</taxon>
        <taxon>Araneomorphae</taxon>
        <taxon>Entelegynae</taxon>
        <taxon>Araneoidea</taxon>
        <taxon>Araneidae</taxon>
        <taxon>Caerostris</taxon>
    </lineage>
</organism>
<name>A0AAV4PIJ6_9ARAC</name>
<dbReference type="AlphaFoldDB" id="A0AAV4PIJ6"/>
<sequence>MYRRRKQQRTLAAEEFGRSFQSNRLMVEADRAQEAAEDVGSRRVRQIISKQSTDSGSRQSMSNAYISWESMLSRMYRCRKQLRTLAAEEFGRSFQSNRLMVEADRVCRMRIFPRNRCYPQCTDAGSSRDVGSRRVRQIISKQSTDDGSRQSMSNAYIFWESMLSKMYRSRKQQRTLAAEEFGRSFQSNRLMVEAGRTQEAAEDVGSRRVRQIISKQSTDGGSRQSMSNAYISWESMLSRMYRRRKQLRTLAAEEFGRSFQSNRLIVEADRVCRMRIFPGNRCYPECTDAGSS</sequence>
<dbReference type="EMBL" id="BPLQ01003005">
    <property type="protein sequence ID" value="GIX97162.1"/>
    <property type="molecule type" value="Genomic_DNA"/>
</dbReference>
<gene>
    <name evidence="1" type="ORF">CDAR_284141</name>
</gene>
<reference evidence="1 2" key="1">
    <citation type="submission" date="2021-06" db="EMBL/GenBank/DDBJ databases">
        <title>Caerostris darwini draft genome.</title>
        <authorList>
            <person name="Kono N."/>
            <person name="Arakawa K."/>
        </authorList>
    </citation>
    <scope>NUCLEOTIDE SEQUENCE [LARGE SCALE GENOMIC DNA]</scope>
</reference>
<protein>
    <submittedName>
        <fullName evidence="1">Uncharacterized protein</fullName>
    </submittedName>
</protein>